<accession>A0A3S2UYG8</accession>
<dbReference type="OrthoDB" id="479699at2"/>
<dbReference type="Pfam" id="PF13621">
    <property type="entry name" value="Cupin_8"/>
    <property type="match status" value="1"/>
</dbReference>
<dbReference type="Gene3D" id="2.60.120.10">
    <property type="entry name" value="Jelly Rolls"/>
    <property type="match status" value="1"/>
</dbReference>
<proteinExistence type="predicted"/>
<organism evidence="2 3">
    <name type="scientific">Inhella crocodyli</name>
    <dbReference type="NCBI Taxonomy" id="2499851"/>
    <lineage>
        <taxon>Bacteria</taxon>
        <taxon>Pseudomonadati</taxon>
        <taxon>Pseudomonadota</taxon>
        <taxon>Betaproteobacteria</taxon>
        <taxon>Burkholderiales</taxon>
        <taxon>Sphaerotilaceae</taxon>
        <taxon>Inhella</taxon>
    </lineage>
</organism>
<dbReference type="PANTHER" id="PTHR12461:SF105">
    <property type="entry name" value="HYPOXIA-INDUCIBLE FACTOR 1-ALPHA INHIBITOR"/>
    <property type="match status" value="1"/>
</dbReference>
<evidence type="ECO:0000313" key="2">
    <source>
        <dbReference type="EMBL" id="RVT83721.1"/>
    </source>
</evidence>
<dbReference type="EMBL" id="SACM01000004">
    <property type="protein sequence ID" value="RVT83721.1"/>
    <property type="molecule type" value="Genomic_DNA"/>
</dbReference>
<dbReference type="RefSeq" id="WP_127683685.1">
    <property type="nucleotide sequence ID" value="NZ_SACM01000004.1"/>
</dbReference>
<keyword evidence="3" id="KW-1185">Reference proteome</keyword>
<evidence type="ECO:0000259" key="1">
    <source>
        <dbReference type="PROSITE" id="PS51184"/>
    </source>
</evidence>
<comment type="caution">
    <text evidence="2">The sequence shown here is derived from an EMBL/GenBank/DDBJ whole genome shotgun (WGS) entry which is preliminary data.</text>
</comment>
<dbReference type="InterPro" id="IPR041667">
    <property type="entry name" value="Cupin_8"/>
</dbReference>
<sequence>MRPLDERPAAGLTRAAFEAEVLPRFEPLVLRGLVAHWPGVQVAAQGDAAMADWLRAHASPADVDAVMLPPDQGRRIGYRDGVGPGFNFLRNRLPLSDLLNQIQRYTAFRHAPAVAAQSAPLAECAPGLVATHGLDLVDPETAPARLWLGNAITTPAHVDESHNLACVVAGERRFLLYPPEAVSHLAVGPLGQGPAGTPITLVDPDAPPTAPGQREAHALAREALLGPGDAVYIPPLWWHHVASQRPLNLLINFWWRAPQAASGLDALLHTLLALRDLPEAERAAWRTLFEHWVFGATPERFAHLPPGLRGLHDGVGPAQAAAVRALLRKRLAG</sequence>
<dbReference type="AlphaFoldDB" id="A0A3S2UYG8"/>
<dbReference type="InterPro" id="IPR003347">
    <property type="entry name" value="JmjC_dom"/>
</dbReference>
<gene>
    <name evidence="2" type="ORF">EOD73_14210</name>
</gene>
<dbReference type="PANTHER" id="PTHR12461">
    <property type="entry name" value="HYPOXIA-INDUCIBLE FACTOR 1 ALPHA INHIBITOR-RELATED"/>
    <property type="match status" value="1"/>
</dbReference>
<dbReference type="Proteomes" id="UP000288587">
    <property type="component" value="Unassembled WGS sequence"/>
</dbReference>
<reference evidence="2 3" key="1">
    <citation type="submission" date="2019-01" db="EMBL/GenBank/DDBJ databases">
        <authorList>
            <person name="Chen W.-M."/>
        </authorList>
    </citation>
    <scope>NUCLEOTIDE SEQUENCE [LARGE SCALE GENOMIC DNA]</scope>
    <source>
        <strain evidence="2 3">CCP-18</strain>
    </source>
</reference>
<dbReference type="SMART" id="SM00558">
    <property type="entry name" value="JmjC"/>
    <property type="match status" value="1"/>
</dbReference>
<evidence type="ECO:0000313" key="3">
    <source>
        <dbReference type="Proteomes" id="UP000288587"/>
    </source>
</evidence>
<dbReference type="SUPFAM" id="SSF51197">
    <property type="entry name" value="Clavaminate synthase-like"/>
    <property type="match status" value="1"/>
</dbReference>
<dbReference type="InterPro" id="IPR014710">
    <property type="entry name" value="RmlC-like_jellyroll"/>
</dbReference>
<feature type="domain" description="JmjC" evidence="1">
    <location>
        <begin position="91"/>
        <end position="272"/>
    </location>
</feature>
<name>A0A3S2UYG8_9BURK</name>
<protein>
    <submittedName>
        <fullName evidence="2">Cupin-like domain-containing protein</fullName>
    </submittedName>
</protein>
<dbReference type="PROSITE" id="PS51184">
    <property type="entry name" value="JMJC"/>
    <property type="match status" value="1"/>
</dbReference>